<keyword evidence="1" id="KW-1133">Transmembrane helix</keyword>
<sequence length="155" mass="17378">MVPALIAVHIVSIVVWIGGVVFVTTVVFPIIMRMDDSMEKVMFFQGTERRFASIAKASVVVAGVTGVLLLQIEHRWGVLFTWAGIGPTVMLLLWAMFVFMLLFESNIFNFLFGGTAQHDTKKIFRILTTAHWVVMLASLMVIAVGVYTTHIMLMR</sequence>
<accession>A0ABR5SFE6</accession>
<dbReference type="RefSeq" id="WP_085052259.1">
    <property type="nucleotide sequence ID" value="NZ_LNQR01000058.1"/>
</dbReference>
<feature type="transmembrane region" description="Helical" evidence="1">
    <location>
        <begin position="51"/>
        <end position="72"/>
    </location>
</feature>
<evidence type="ECO:0000256" key="1">
    <source>
        <dbReference type="SAM" id="Phobius"/>
    </source>
</evidence>
<dbReference type="Proteomes" id="UP000060487">
    <property type="component" value="Unassembled WGS sequence"/>
</dbReference>
<protein>
    <submittedName>
        <fullName evidence="2">Membrane protein</fullName>
    </submittedName>
</protein>
<keyword evidence="1" id="KW-0812">Transmembrane</keyword>
<evidence type="ECO:0000313" key="3">
    <source>
        <dbReference type="Proteomes" id="UP000060487"/>
    </source>
</evidence>
<feature type="transmembrane region" description="Helical" evidence="1">
    <location>
        <begin position="123"/>
        <end position="147"/>
    </location>
</feature>
<keyword evidence="1" id="KW-0472">Membrane</keyword>
<comment type="caution">
    <text evidence="2">The sequence shown here is derived from an EMBL/GenBank/DDBJ whole genome shotgun (WGS) entry which is preliminary data.</text>
</comment>
<dbReference type="EMBL" id="LNQR01000058">
    <property type="protein sequence ID" value="KWT85932.1"/>
    <property type="molecule type" value="Genomic_DNA"/>
</dbReference>
<organism evidence="2 3">
    <name type="scientific">Candidatus Magnetominusculus xianensis</name>
    <dbReference type="NCBI Taxonomy" id="1748249"/>
    <lineage>
        <taxon>Bacteria</taxon>
        <taxon>Pseudomonadati</taxon>
        <taxon>Nitrospirota</taxon>
        <taxon>Nitrospiria</taxon>
        <taxon>Nitrospirales</taxon>
        <taxon>Nitrospiraceae</taxon>
        <taxon>Candidatus Magnetominusculus</taxon>
    </lineage>
</organism>
<keyword evidence="3" id="KW-1185">Reference proteome</keyword>
<evidence type="ECO:0000313" key="2">
    <source>
        <dbReference type="EMBL" id="KWT85932.1"/>
    </source>
</evidence>
<gene>
    <name evidence="2" type="ORF">ASN18_1643</name>
</gene>
<feature type="transmembrane region" description="Helical" evidence="1">
    <location>
        <begin position="78"/>
        <end position="103"/>
    </location>
</feature>
<feature type="transmembrane region" description="Helical" evidence="1">
    <location>
        <begin position="6"/>
        <end position="31"/>
    </location>
</feature>
<name>A0ABR5SFE6_9BACT</name>
<proteinExistence type="predicted"/>
<reference evidence="2 3" key="1">
    <citation type="submission" date="2015-11" db="EMBL/GenBank/DDBJ databases">
        <authorList>
            <person name="Lin W."/>
        </authorList>
    </citation>
    <scope>NUCLEOTIDE SEQUENCE [LARGE SCALE GENOMIC DNA]</scope>
    <source>
        <strain evidence="2 3">HCH-1</strain>
    </source>
</reference>